<reference evidence="2 3" key="1">
    <citation type="submission" date="2023-02" db="EMBL/GenBank/DDBJ databases">
        <title>LHISI_Scaffold_Assembly.</title>
        <authorList>
            <person name="Stuart O.P."/>
            <person name="Cleave R."/>
            <person name="Magrath M.J.L."/>
            <person name="Mikheyev A.S."/>
        </authorList>
    </citation>
    <scope>NUCLEOTIDE SEQUENCE [LARGE SCALE GENOMIC DNA]</scope>
    <source>
        <strain evidence="2">Daus_M_001</strain>
        <tissue evidence="2">Leg muscle</tissue>
    </source>
</reference>
<accession>A0ABQ9GNF5</accession>
<feature type="compositionally biased region" description="Basic and acidic residues" evidence="1">
    <location>
        <begin position="446"/>
        <end position="455"/>
    </location>
</feature>
<evidence type="ECO:0000256" key="1">
    <source>
        <dbReference type="SAM" id="MobiDB-lite"/>
    </source>
</evidence>
<feature type="compositionally biased region" description="Polar residues" evidence="1">
    <location>
        <begin position="198"/>
        <end position="217"/>
    </location>
</feature>
<dbReference type="Proteomes" id="UP001159363">
    <property type="component" value="Chromosome 9"/>
</dbReference>
<protein>
    <submittedName>
        <fullName evidence="2">Uncharacterized protein</fullName>
    </submittedName>
</protein>
<dbReference type="EMBL" id="JARBHB010000010">
    <property type="protein sequence ID" value="KAJ8873559.1"/>
    <property type="molecule type" value="Genomic_DNA"/>
</dbReference>
<sequence length="801" mass="88343">MAAGRRPNLGPAHPRLDGIAETRIALLSAQPRLALVKMKFIFGSSQPSLHIGAVPRYKPLSFYVNWVRIGVYYRTRTIVTIAERRICGTSRVLTGRAIGSGGCRLAAAAAARTSLRLGKQRVVDDRESERLPTLNDKEYTRGPVCPPLQVPTPPRQLAQAQCSLYRERRLLNYNAKRRVSGVKSQKRHNQLCSGLAVASTQTSNTRRTPHKTTTVGPSVSGEDGGVRAQGCRGRGGVVVRLLASHQCEPGFLAGALRILSCGNRAGRCHLPAGFLGYFPPPPRPFYPRFTLIGSQDLDVKSLPKSLLSINVKTTDSPIRITSAKSVTPIIHYSKYTGSVRYCVRTHHRPVGPYHTGPHPALYSVHYWPVINQWRAELMLTQTPYSSCKPFPKRCVELLAEGAASLATVRFVFQAGPSNHIWAALNIKVLRADEGDGGKYGAAPECKGGETGDPRENPSTSGIIRHDSHMRLSLVGGEQANRSAQNLTQFRSNRIRLERTSQTQSSDIHKTPYDRVKRCRERKKYMKACERVNVHTPGNVTQRGEGVVYIRTHIQDDLALNLGQTILISVLHGFPKSLQTNAGRLDCLPPTNTNLDFRKWESCRTTLLVGGFSWGSPISPRPCISTLLHFHLIPPSSAVKTSMLRAAQISLPNSTCFKLCSSTAEGEINHYLLHTISLDKKINDYRCGKISDSLWDKLDLKHSNALNNEVLRADEVGTRYGTAPECKSGGNGRDPRENPLTSDVVRHCFPTCENPRATPPGIEPWSPKWEARSRMTAVKMSNSHVTNQEQGASTGENCAQLP</sequence>
<feature type="non-terminal residue" evidence="2">
    <location>
        <position position="801"/>
    </location>
</feature>
<feature type="region of interest" description="Disordered" evidence="1">
    <location>
        <begin position="776"/>
        <end position="801"/>
    </location>
</feature>
<name>A0ABQ9GNF5_9NEOP</name>
<organism evidence="2 3">
    <name type="scientific">Dryococelus australis</name>
    <dbReference type="NCBI Taxonomy" id="614101"/>
    <lineage>
        <taxon>Eukaryota</taxon>
        <taxon>Metazoa</taxon>
        <taxon>Ecdysozoa</taxon>
        <taxon>Arthropoda</taxon>
        <taxon>Hexapoda</taxon>
        <taxon>Insecta</taxon>
        <taxon>Pterygota</taxon>
        <taxon>Neoptera</taxon>
        <taxon>Polyneoptera</taxon>
        <taxon>Phasmatodea</taxon>
        <taxon>Verophasmatodea</taxon>
        <taxon>Anareolatae</taxon>
        <taxon>Phasmatidae</taxon>
        <taxon>Eurycanthinae</taxon>
        <taxon>Dryococelus</taxon>
    </lineage>
</organism>
<feature type="region of interest" description="Disordered" evidence="1">
    <location>
        <begin position="197"/>
        <end position="227"/>
    </location>
</feature>
<evidence type="ECO:0000313" key="3">
    <source>
        <dbReference type="Proteomes" id="UP001159363"/>
    </source>
</evidence>
<evidence type="ECO:0000313" key="2">
    <source>
        <dbReference type="EMBL" id="KAJ8873559.1"/>
    </source>
</evidence>
<proteinExistence type="predicted"/>
<feature type="compositionally biased region" description="Polar residues" evidence="1">
    <location>
        <begin position="778"/>
        <end position="801"/>
    </location>
</feature>
<feature type="region of interest" description="Disordered" evidence="1">
    <location>
        <begin position="440"/>
        <end position="464"/>
    </location>
</feature>
<gene>
    <name evidence="2" type="ORF">PR048_024377</name>
</gene>
<comment type="caution">
    <text evidence="2">The sequence shown here is derived from an EMBL/GenBank/DDBJ whole genome shotgun (WGS) entry which is preliminary data.</text>
</comment>
<keyword evidence="3" id="KW-1185">Reference proteome</keyword>